<comment type="similarity">
    <text evidence="2">Belongs to the glycosyl hydrolase 88 family.</text>
</comment>
<dbReference type="InterPro" id="IPR010905">
    <property type="entry name" value="Glyco_hydro_88"/>
</dbReference>
<dbReference type="GO" id="GO:0052757">
    <property type="term" value="F:chondroitin hydrolase activity"/>
    <property type="evidence" value="ECO:0007669"/>
    <property type="project" value="TreeGrafter"/>
</dbReference>
<evidence type="ECO:0000256" key="2">
    <source>
        <dbReference type="ARBA" id="ARBA00038358"/>
    </source>
</evidence>
<evidence type="ECO:0000256" key="4">
    <source>
        <dbReference type="PIRSR" id="PIRSR610905-2"/>
    </source>
</evidence>
<protein>
    <submittedName>
        <fullName evidence="5">Glucuronyl hydrolase</fullName>
    </submittedName>
</protein>
<feature type="binding site" evidence="4">
    <location>
        <position position="87"/>
    </location>
    <ligand>
        <name>substrate</name>
    </ligand>
</feature>
<dbReference type="Pfam" id="PF07470">
    <property type="entry name" value="Glyco_hydro_88"/>
    <property type="match status" value="1"/>
</dbReference>
<dbReference type="PANTHER" id="PTHR36845">
    <property type="entry name" value="HYDROLASE, PUTATIVE (AFU_ORTHOLOGUE AFUA_7G05090)-RELATED"/>
    <property type="match status" value="1"/>
</dbReference>
<feature type="binding site" evidence="4">
    <location>
        <position position="221"/>
    </location>
    <ligand>
        <name>substrate</name>
    </ligand>
</feature>
<comment type="caution">
    <text evidence="5">The sequence shown here is derived from an EMBL/GenBank/DDBJ whole genome shotgun (WGS) entry which is preliminary data.</text>
</comment>
<dbReference type="Gene3D" id="1.50.10.10">
    <property type="match status" value="1"/>
</dbReference>
<evidence type="ECO:0000313" key="5">
    <source>
        <dbReference type="EMBL" id="GKH82133.1"/>
    </source>
</evidence>
<feature type="active site" description="Nucleophile" evidence="3">
    <location>
        <position position="87"/>
    </location>
</feature>
<feature type="binding site" evidence="4">
    <location>
        <position position="205"/>
    </location>
    <ligand>
        <name>substrate</name>
    </ligand>
</feature>
<dbReference type="AlphaFoldDB" id="A0AA37KH22"/>
<dbReference type="EMBL" id="BQOB01000001">
    <property type="protein sequence ID" value="GKH82133.1"/>
    <property type="molecule type" value="Genomic_DNA"/>
</dbReference>
<evidence type="ECO:0000256" key="1">
    <source>
        <dbReference type="ARBA" id="ARBA00022801"/>
    </source>
</evidence>
<gene>
    <name evidence="5" type="ORF">CE91St7_30170</name>
</gene>
<keyword evidence="1 5" id="KW-0378">Hydrolase</keyword>
<evidence type="ECO:0000313" key="6">
    <source>
        <dbReference type="Proteomes" id="UP001055104"/>
    </source>
</evidence>
<dbReference type="SUPFAM" id="SSF48208">
    <property type="entry name" value="Six-hairpin glycosidases"/>
    <property type="match status" value="1"/>
</dbReference>
<dbReference type="GO" id="GO:0000272">
    <property type="term" value="P:polysaccharide catabolic process"/>
    <property type="evidence" value="ECO:0007669"/>
    <property type="project" value="TreeGrafter"/>
</dbReference>
<feature type="binding site" evidence="4">
    <location>
        <position position="145"/>
    </location>
    <ligand>
        <name>substrate</name>
    </ligand>
</feature>
<proteinExistence type="inferred from homology"/>
<evidence type="ECO:0000256" key="3">
    <source>
        <dbReference type="PIRSR" id="PIRSR610905-1"/>
    </source>
</evidence>
<dbReference type="PANTHER" id="PTHR36845:SF1">
    <property type="entry name" value="HYDROLASE, PUTATIVE (AFU_ORTHOLOGUE AFUA_7G05090)-RELATED"/>
    <property type="match status" value="1"/>
</dbReference>
<feature type="binding site" evidence="4">
    <location>
        <position position="217"/>
    </location>
    <ligand>
        <name>substrate</name>
    </ligand>
</feature>
<sequence length="380" mass="43863">MVKSALNKSVEHSMRMYESVKNNKNLFPRTADEKGFVTSKASWWCSGFFPGTLWYLYEYSHDKKLREAAEDMTERLNGEVYNKKDHDIGFKINCSFGNSYRLTHNETYKKQIIRAAQSLATRFNKTVGCTRSWDRRDWGFCVIIDNMMNMELLNVASIYSGDPSFMEMSKSHADVTMANHFRPDFSCYHVVGYDEATGKAQQKVTHQGYADNSDWARGQAWALYGYTMMYRQTGDIRYLNHAVNIGRFIQSHPNMPADKVPYWDFDDPKIPHTYRDASSAAIMASAYLELSTMVKDRKLAKDFFQLAELQLKSLSSPEYFAQTGTNHNFILMHSTGNLNKGYEVDAPLSYADYYYVEAMIRYTRLIEGEPVVDPITKIND</sequence>
<reference evidence="5" key="1">
    <citation type="submission" date="2022-01" db="EMBL/GenBank/DDBJ databases">
        <title>Novel bile acid biosynthetic pathways are enriched in the microbiome of centenarians.</title>
        <authorList>
            <person name="Sato Y."/>
            <person name="Atarashi K."/>
            <person name="Plichta R.D."/>
            <person name="Arai Y."/>
            <person name="Sasajima S."/>
            <person name="Kearney M.S."/>
            <person name="Suda W."/>
            <person name="Takeshita K."/>
            <person name="Sasaki T."/>
            <person name="Okamoto S."/>
            <person name="Skelly N.A."/>
            <person name="Okamura Y."/>
            <person name="Vlamakis H."/>
            <person name="Li Y."/>
            <person name="Tanoue T."/>
            <person name="Takei H."/>
            <person name="Nittono H."/>
            <person name="Narushima S."/>
            <person name="Irie J."/>
            <person name="Itoh H."/>
            <person name="Moriya K."/>
            <person name="Sugiura Y."/>
            <person name="Suematsu M."/>
            <person name="Moritoki N."/>
            <person name="Shibata S."/>
            <person name="Littman R.D."/>
            <person name="Fischbach A.M."/>
            <person name="Uwamino Y."/>
            <person name="Inoue T."/>
            <person name="Honda A."/>
            <person name="Hattori M."/>
            <person name="Murai T."/>
            <person name="Xavier J.R."/>
            <person name="Hirose N."/>
            <person name="Honda K."/>
        </authorList>
    </citation>
    <scope>NUCLEOTIDE SEQUENCE</scope>
    <source>
        <strain evidence="5">CE91-St7</strain>
    </source>
</reference>
<accession>A0AA37KH22</accession>
<dbReference type="InterPro" id="IPR012341">
    <property type="entry name" value="6hp_glycosidase-like_sf"/>
</dbReference>
<feature type="active site" description="Proton donor" evidence="3">
    <location>
        <position position="145"/>
    </location>
</feature>
<organism evidence="5 6">
    <name type="scientific">Phocaeicola dorei</name>
    <dbReference type="NCBI Taxonomy" id="357276"/>
    <lineage>
        <taxon>Bacteria</taxon>
        <taxon>Pseudomonadati</taxon>
        <taxon>Bacteroidota</taxon>
        <taxon>Bacteroidia</taxon>
        <taxon>Bacteroidales</taxon>
        <taxon>Bacteroidaceae</taxon>
        <taxon>Phocaeicola</taxon>
    </lineage>
</organism>
<name>A0AA37KH22_9BACT</name>
<dbReference type="Proteomes" id="UP001055104">
    <property type="component" value="Unassembled WGS sequence"/>
</dbReference>
<dbReference type="InterPro" id="IPR008928">
    <property type="entry name" value="6-hairpin_glycosidase_sf"/>
</dbReference>
<dbReference type="InterPro" id="IPR052369">
    <property type="entry name" value="UG_Glycosaminoglycan_Hydrolase"/>
</dbReference>